<feature type="compositionally biased region" description="Basic and acidic residues" evidence="7">
    <location>
        <begin position="597"/>
        <end position="611"/>
    </location>
</feature>
<feature type="compositionally biased region" description="Polar residues" evidence="7">
    <location>
        <begin position="486"/>
        <end position="495"/>
    </location>
</feature>
<evidence type="ECO:0000256" key="6">
    <source>
        <dbReference type="RuleBase" id="RU000682"/>
    </source>
</evidence>
<dbReference type="InterPro" id="IPR001356">
    <property type="entry name" value="HD"/>
</dbReference>
<name>A0AAV5RQB3_MAUHU</name>
<accession>A0AAV5RQB3</accession>
<gene>
    <name evidence="9" type="ORF">DAKH74_003110</name>
</gene>
<comment type="subcellular location">
    <subcellularLocation>
        <location evidence="1 5 6">Nucleus</location>
    </subcellularLocation>
</comment>
<dbReference type="InterPro" id="IPR017970">
    <property type="entry name" value="Homeobox_CS"/>
</dbReference>
<proteinExistence type="predicted"/>
<feature type="region of interest" description="Disordered" evidence="7">
    <location>
        <begin position="460"/>
        <end position="495"/>
    </location>
</feature>
<dbReference type="PANTHER" id="PTHR24324:SF5">
    <property type="entry name" value="HEMATOPOIETICALLY-EXPRESSED HOMEOBOX PROTEIN HHEX"/>
    <property type="match status" value="1"/>
</dbReference>
<dbReference type="GO" id="GO:0000978">
    <property type="term" value="F:RNA polymerase II cis-regulatory region sequence-specific DNA binding"/>
    <property type="evidence" value="ECO:0007669"/>
    <property type="project" value="TreeGrafter"/>
</dbReference>
<evidence type="ECO:0000259" key="8">
    <source>
        <dbReference type="PROSITE" id="PS50071"/>
    </source>
</evidence>
<evidence type="ECO:0000313" key="9">
    <source>
        <dbReference type="EMBL" id="GMM53695.1"/>
    </source>
</evidence>
<dbReference type="PROSITE" id="PS00027">
    <property type="entry name" value="HOMEOBOX_1"/>
    <property type="match status" value="1"/>
</dbReference>
<dbReference type="PROSITE" id="PS50071">
    <property type="entry name" value="HOMEOBOX_2"/>
    <property type="match status" value="1"/>
</dbReference>
<evidence type="ECO:0000256" key="3">
    <source>
        <dbReference type="ARBA" id="ARBA00023155"/>
    </source>
</evidence>
<feature type="compositionally biased region" description="Basic and acidic residues" evidence="7">
    <location>
        <begin position="159"/>
        <end position="171"/>
    </location>
</feature>
<evidence type="ECO:0000256" key="2">
    <source>
        <dbReference type="ARBA" id="ARBA00023125"/>
    </source>
</evidence>
<evidence type="ECO:0000313" key="10">
    <source>
        <dbReference type="Proteomes" id="UP001377567"/>
    </source>
</evidence>
<keyword evidence="2 5" id="KW-0238">DNA-binding</keyword>
<feature type="compositionally biased region" description="Low complexity" evidence="7">
    <location>
        <begin position="468"/>
        <end position="485"/>
    </location>
</feature>
<feature type="compositionally biased region" description="Polar residues" evidence="7">
    <location>
        <begin position="63"/>
        <end position="81"/>
    </location>
</feature>
<feature type="compositionally biased region" description="Polar residues" evidence="7">
    <location>
        <begin position="1"/>
        <end position="16"/>
    </location>
</feature>
<dbReference type="Proteomes" id="UP001377567">
    <property type="component" value="Unassembled WGS sequence"/>
</dbReference>
<dbReference type="GO" id="GO:0030154">
    <property type="term" value="P:cell differentiation"/>
    <property type="evidence" value="ECO:0007669"/>
    <property type="project" value="TreeGrafter"/>
</dbReference>
<dbReference type="AlphaFoldDB" id="A0AAV5RQB3"/>
<comment type="caution">
    <text evidence="9">The sequence shown here is derived from an EMBL/GenBank/DDBJ whole genome shotgun (WGS) entry which is preliminary data.</text>
</comment>
<protein>
    <submittedName>
        <fullName evidence="9">Pho2 protein</fullName>
    </submittedName>
</protein>
<keyword evidence="3 5" id="KW-0371">Homeobox</keyword>
<keyword evidence="10" id="KW-1185">Reference proteome</keyword>
<dbReference type="Gene3D" id="1.10.10.60">
    <property type="entry name" value="Homeodomain-like"/>
    <property type="match status" value="1"/>
</dbReference>
<organism evidence="9 10">
    <name type="scientific">Maudiozyma humilis</name>
    <name type="common">Sour dough yeast</name>
    <name type="synonym">Kazachstania humilis</name>
    <dbReference type="NCBI Taxonomy" id="51915"/>
    <lineage>
        <taxon>Eukaryota</taxon>
        <taxon>Fungi</taxon>
        <taxon>Dikarya</taxon>
        <taxon>Ascomycota</taxon>
        <taxon>Saccharomycotina</taxon>
        <taxon>Saccharomycetes</taxon>
        <taxon>Saccharomycetales</taxon>
        <taxon>Saccharomycetaceae</taxon>
        <taxon>Maudiozyma</taxon>
    </lineage>
</organism>
<dbReference type="InterPro" id="IPR051000">
    <property type="entry name" value="Homeobox_DNA-bind_prot"/>
</dbReference>
<dbReference type="PANTHER" id="PTHR24324">
    <property type="entry name" value="HOMEOBOX PROTEIN HHEX"/>
    <property type="match status" value="1"/>
</dbReference>
<feature type="compositionally biased region" description="Polar residues" evidence="7">
    <location>
        <begin position="570"/>
        <end position="587"/>
    </location>
</feature>
<dbReference type="GO" id="GO:0000981">
    <property type="term" value="F:DNA-binding transcription factor activity, RNA polymerase II-specific"/>
    <property type="evidence" value="ECO:0007669"/>
    <property type="project" value="InterPro"/>
</dbReference>
<evidence type="ECO:0000256" key="4">
    <source>
        <dbReference type="ARBA" id="ARBA00023242"/>
    </source>
</evidence>
<keyword evidence="4 5" id="KW-0539">Nucleus</keyword>
<feature type="compositionally biased region" description="Acidic residues" evidence="7">
    <location>
        <begin position="173"/>
        <end position="188"/>
    </location>
</feature>
<dbReference type="GO" id="GO:0005634">
    <property type="term" value="C:nucleus"/>
    <property type="evidence" value="ECO:0007669"/>
    <property type="project" value="UniProtKB-SubCell"/>
</dbReference>
<dbReference type="SUPFAM" id="SSF46689">
    <property type="entry name" value="Homeodomain-like"/>
    <property type="match status" value="1"/>
</dbReference>
<evidence type="ECO:0000256" key="7">
    <source>
        <dbReference type="SAM" id="MobiDB-lite"/>
    </source>
</evidence>
<feature type="region of interest" description="Disordered" evidence="7">
    <location>
        <begin position="153"/>
        <end position="188"/>
    </location>
</feature>
<feature type="compositionally biased region" description="Polar residues" evidence="7">
    <location>
        <begin position="41"/>
        <end position="52"/>
    </location>
</feature>
<evidence type="ECO:0000256" key="5">
    <source>
        <dbReference type="PROSITE-ProRule" id="PRU00108"/>
    </source>
</evidence>
<feature type="DNA-binding region" description="Homeobox" evidence="5">
    <location>
        <begin position="98"/>
        <end position="157"/>
    </location>
</feature>
<evidence type="ECO:0000256" key="1">
    <source>
        <dbReference type="ARBA" id="ARBA00004123"/>
    </source>
</evidence>
<dbReference type="EMBL" id="BTGD01000001">
    <property type="protein sequence ID" value="GMM53695.1"/>
    <property type="molecule type" value="Genomic_DNA"/>
</dbReference>
<reference evidence="9 10" key="1">
    <citation type="journal article" date="2023" name="Elife">
        <title>Identification of key yeast species and microbe-microbe interactions impacting larval growth of Drosophila in the wild.</title>
        <authorList>
            <person name="Mure A."/>
            <person name="Sugiura Y."/>
            <person name="Maeda R."/>
            <person name="Honda K."/>
            <person name="Sakurai N."/>
            <person name="Takahashi Y."/>
            <person name="Watada M."/>
            <person name="Katoh T."/>
            <person name="Gotoh A."/>
            <person name="Gotoh Y."/>
            <person name="Taniguchi I."/>
            <person name="Nakamura K."/>
            <person name="Hayashi T."/>
            <person name="Katayama T."/>
            <person name="Uemura T."/>
            <person name="Hattori Y."/>
        </authorList>
    </citation>
    <scope>NUCLEOTIDE SEQUENCE [LARGE SCALE GENOMIC DNA]</scope>
    <source>
        <strain evidence="9 10">KH-74</strain>
    </source>
</reference>
<dbReference type="SMART" id="SM00389">
    <property type="entry name" value="HOX"/>
    <property type="match status" value="1"/>
</dbReference>
<sequence>MPESNTQHGFDAQSSGFDFLHPDIVGLGDSGINGGEMPTPQLDTANDTTKLSSGKPGADFVSASGQGDISKMESTSSNATPSYGGADSRRQSGASSPAKAKRIRVTGNALAQLKRVYQHSPCPSMQMRKQLAEEIDLPERTITVWFQNRRATLKKKRRMREERRRQGHGNDESGSEDSDGDYSDLGSDEYSETEKLSLFDRVPVSTNRDYNLIDICSITVGSWNRTKNGTITPVAFDVVRNLKNLSPKSIYKIIGRSTDMLVLISQKNLEINYFFCQFSEENKTLFRVFYPINSVSNCTLTLESGAELAAGREVSNFGEMKLTLDKPPTFAVHFFKPEYREIPKTNQWSLCEDFSVGKQVNDAYIGGSNMPHCLKGLQSSLLYMNSLILDHKARSSVSSPPQNFAAMPTAAHLINATANDATPSHGRFGDFGILNAQGQTPLGFDTSNIMTMPYLNSPGTPNFGGFASPQQQQSHIPQQQQQHQQLPTNASRDQHPLSNMNSAYMPYMNMTPQSDVPIISQHDSLSNSGFEGMQIDNYFMDSELLQDGSHGLLSPLPSSFNTMGNGGVISNEQDPLNMINDGTNQEFSENHGAANDSHTDGHTNTHTDDIN</sequence>
<feature type="region of interest" description="Disordered" evidence="7">
    <location>
        <begin position="1"/>
        <end position="103"/>
    </location>
</feature>
<dbReference type="CDD" id="cd00086">
    <property type="entry name" value="homeodomain"/>
    <property type="match status" value="1"/>
</dbReference>
<dbReference type="Pfam" id="PF00046">
    <property type="entry name" value="Homeodomain"/>
    <property type="match status" value="1"/>
</dbReference>
<feature type="region of interest" description="Disordered" evidence="7">
    <location>
        <begin position="570"/>
        <end position="611"/>
    </location>
</feature>
<dbReference type="InterPro" id="IPR009057">
    <property type="entry name" value="Homeodomain-like_sf"/>
</dbReference>
<feature type="domain" description="Homeobox" evidence="8">
    <location>
        <begin position="96"/>
        <end position="156"/>
    </location>
</feature>